<reference evidence="1" key="2">
    <citation type="journal article" date="2022" name="New Phytol.">
        <title>Evolutionary transition to the ectomycorrhizal habit in the genomes of a hyperdiverse lineage of mushroom-forming fungi.</title>
        <authorList>
            <person name="Looney B."/>
            <person name="Miyauchi S."/>
            <person name="Morin E."/>
            <person name="Drula E."/>
            <person name="Courty P.E."/>
            <person name="Kohler A."/>
            <person name="Kuo A."/>
            <person name="LaButti K."/>
            <person name="Pangilinan J."/>
            <person name="Lipzen A."/>
            <person name="Riley R."/>
            <person name="Andreopoulos W."/>
            <person name="He G."/>
            <person name="Johnson J."/>
            <person name="Nolan M."/>
            <person name="Tritt A."/>
            <person name="Barry K.W."/>
            <person name="Grigoriev I.V."/>
            <person name="Nagy L.G."/>
            <person name="Hibbett D."/>
            <person name="Henrissat B."/>
            <person name="Matheny P.B."/>
            <person name="Labbe J."/>
            <person name="Martin F.M."/>
        </authorList>
    </citation>
    <scope>NUCLEOTIDE SEQUENCE</scope>
    <source>
        <strain evidence="1">HHB10654</strain>
    </source>
</reference>
<organism evidence="1 2">
    <name type="scientific">Artomyces pyxidatus</name>
    <dbReference type="NCBI Taxonomy" id="48021"/>
    <lineage>
        <taxon>Eukaryota</taxon>
        <taxon>Fungi</taxon>
        <taxon>Dikarya</taxon>
        <taxon>Basidiomycota</taxon>
        <taxon>Agaricomycotina</taxon>
        <taxon>Agaricomycetes</taxon>
        <taxon>Russulales</taxon>
        <taxon>Auriscalpiaceae</taxon>
        <taxon>Artomyces</taxon>
    </lineage>
</organism>
<proteinExistence type="predicted"/>
<dbReference type="EMBL" id="MU277188">
    <property type="protein sequence ID" value="KAI0068347.1"/>
    <property type="molecule type" value="Genomic_DNA"/>
</dbReference>
<protein>
    <submittedName>
        <fullName evidence="1">Ras GEF</fullName>
    </submittedName>
</protein>
<gene>
    <name evidence="1" type="ORF">BV25DRAFT_1911337</name>
</gene>
<evidence type="ECO:0000313" key="1">
    <source>
        <dbReference type="EMBL" id="KAI0068347.1"/>
    </source>
</evidence>
<evidence type="ECO:0000313" key="2">
    <source>
        <dbReference type="Proteomes" id="UP000814140"/>
    </source>
</evidence>
<name>A0ACB8TIT1_9AGAM</name>
<sequence length="1122" mass="123320">MNGASDSTLPAIPSLPPIVMPAAEDLLSASDCLSTLDDDVPLSPSRAPPSAKSAHSNSPLSPPSSADDYLDSPHPNGQSLAPPSSLRKSLSVDSFVAHARNGTVGVLGRQTRTNTVGAGSDELRNIPQATALAWQPRTGEAPHVSYQERDARFPLSGRSRGASVSTVDNHSVADDSDDGQIPFGDATRRSGFKGKEKLRQVIPGDLPLPTRLPTLSSPSSISSVSMSSMTTADDTPRLPIISAGSTPRWTGLAGPSSPSGLSRSESLGAIGSNGTGRYLPSFDSKSAMPEVTVAVIGEQGCGKSTAIGKGLKAYRLSEPVAVTDPLRGNDLFGYTLREGKIIHEPQPDCALSVLEVDASVLSDNTGSGGYVWPVGAPRLDGVIVCYDVSRQDSFSHVEDLLRSFRDLKLPIVVFACKCDLERHVESPQVYHRLKQIDVGLVEVTVFHDNGKNQLRLGFDWLLKSIARERRRSFPGVSRPDDQFYQNPASPDVLVSPPPWEISRASTATPTAASSISPNNTFRFTPSSPLASATTPRSPSAPTSPTRARSTSDLLSSDHERTKSRELNRDKTRSTINMGASGNISTGSLQADTTNQSDGLGSVHESVEAPSDSREKDSRPVPWATLEELLDKLLFLAVSGDDWGYISHFLLTYRRFASPRSVVLAMQKRMRQLDQSSADPMFACFAQMRICHLLEVWIHDYPHDFAVGAAADALNALVKSIISKTHLLHYGSDFLPFLEGRPLVDKDAAWALKVDESEDESDESYSYSENEEEPHGLVSSRQNGRKSSSAVPPSARERKSSLPLTAKALVMPEAALAFLSEPTEPRDTSPKAILKDFLKLSTELNAIPAIEIAQEITRVEKRLFLAIEPRHWLVHTLVSGRKEPETDSIARFNELSNHLADWVVSLILCHDRSRNRARQIEKLVEIADKLRSLNNYSALRAFVAGINNASYPGDPAMVMFQQKNPALYKHLQSWDLLLQSARSHRSYRMALRNTKGACIPALEVHLSDLIRAHEGNDDFHPSDPTKIHWAKFNMIGKFIHTTTEFQAHCRDDSYTFKERPEICDLLTRDIVMDPEMQRSRITPPSETDELEERDRPHLPRTMSREYSDRPRDAALIRRLMFWV</sequence>
<keyword evidence="2" id="KW-1185">Reference proteome</keyword>
<reference evidence="1" key="1">
    <citation type="submission" date="2021-03" db="EMBL/GenBank/DDBJ databases">
        <authorList>
            <consortium name="DOE Joint Genome Institute"/>
            <person name="Ahrendt S."/>
            <person name="Looney B.P."/>
            <person name="Miyauchi S."/>
            <person name="Morin E."/>
            <person name="Drula E."/>
            <person name="Courty P.E."/>
            <person name="Chicoki N."/>
            <person name="Fauchery L."/>
            <person name="Kohler A."/>
            <person name="Kuo A."/>
            <person name="Labutti K."/>
            <person name="Pangilinan J."/>
            <person name="Lipzen A."/>
            <person name="Riley R."/>
            <person name="Andreopoulos W."/>
            <person name="He G."/>
            <person name="Johnson J."/>
            <person name="Barry K.W."/>
            <person name="Grigoriev I.V."/>
            <person name="Nagy L."/>
            <person name="Hibbett D."/>
            <person name="Henrissat B."/>
            <person name="Matheny P.B."/>
            <person name="Labbe J."/>
            <person name="Martin F."/>
        </authorList>
    </citation>
    <scope>NUCLEOTIDE SEQUENCE</scope>
    <source>
        <strain evidence="1">HHB10654</strain>
    </source>
</reference>
<comment type="caution">
    <text evidence="1">The sequence shown here is derived from an EMBL/GenBank/DDBJ whole genome shotgun (WGS) entry which is preliminary data.</text>
</comment>
<accession>A0ACB8TIT1</accession>
<dbReference type="Proteomes" id="UP000814140">
    <property type="component" value="Unassembled WGS sequence"/>
</dbReference>